<comment type="subcellular location">
    <subcellularLocation>
        <location evidence="2">Cytoplasm</location>
    </subcellularLocation>
    <subcellularLocation>
        <location evidence="1">Nucleus</location>
    </subcellularLocation>
</comment>
<dbReference type="GO" id="GO:0005829">
    <property type="term" value="C:cytosol"/>
    <property type="evidence" value="ECO:0007669"/>
    <property type="project" value="TreeGrafter"/>
</dbReference>
<dbReference type="Gene3D" id="2.30.29.30">
    <property type="entry name" value="Pleckstrin-homology domain (PH domain)/Phosphotyrosine-binding domain (PTB)"/>
    <property type="match status" value="1"/>
</dbReference>
<evidence type="ECO:0000256" key="1">
    <source>
        <dbReference type="ARBA" id="ARBA00004123"/>
    </source>
</evidence>
<feature type="compositionally biased region" description="Acidic residues" evidence="5">
    <location>
        <begin position="120"/>
        <end position="129"/>
    </location>
</feature>
<dbReference type="PANTHER" id="PTHR21399:SF0">
    <property type="entry name" value="METHYLOSOME SUBUNIT PICLN"/>
    <property type="match status" value="1"/>
</dbReference>
<evidence type="ECO:0000313" key="7">
    <source>
        <dbReference type="Proteomes" id="UP001165289"/>
    </source>
</evidence>
<comment type="caution">
    <text evidence="6">The sequence shown here is derived from an EMBL/GenBank/DDBJ whole genome shotgun (WGS) entry which is preliminary data.</text>
</comment>
<dbReference type="InterPro" id="IPR039924">
    <property type="entry name" value="ICln/Lot5/Saf5"/>
</dbReference>
<proteinExistence type="predicted"/>
<keyword evidence="7" id="KW-1185">Reference proteome</keyword>
<sequence length="231" mass="25461">MSEEEIILLSCPNTTMYVGGGFVGTGLLSVREDYITWESELMDTRVLQYTRLSMHAVSRDLTQFPHPCILCLLNRSDDSGDGELDEDPLEEVRFVPEQNSQLQTIYSAIAEGQNLHPDPEDGSSGDEMLETAGDSLGTENTQEITADHHYQPIHMSDGMQGVFTSLDEVAHLTPEGLELLNKLDGMLLSPKDMNNNYLQEPVSGNVGSLDTSEIGCEIEEGQFDDVTLMDA</sequence>
<name>A0AAV7JQ22_9METZ</name>
<dbReference type="GO" id="GO:0034715">
    <property type="term" value="C:pICln-Sm protein complex"/>
    <property type="evidence" value="ECO:0007669"/>
    <property type="project" value="TreeGrafter"/>
</dbReference>
<evidence type="ECO:0000256" key="2">
    <source>
        <dbReference type="ARBA" id="ARBA00004496"/>
    </source>
</evidence>
<organism evidence="6 7">
    <name type="scientific">Oopsacas minuta</name>
    <dbReference type="NCBI Taxonomy" id="111878"/>
    <lineage>
        <taxon>Eukaryota</taxon>
        <taxon>Metazoa</taxon>
        <taxon>Porifera</taxon>
        <taxon>Hexactinellida</taxon>
        <taxon>Hexasterophora</taxon>
        <taxon>Lyssacinosida</taxon>
        <taxon>Leucopsacidae</taxon>
        <taxon>Oopsacas</taxon>
    </lineage>
</organism>
<dbReference type="Pfam" id="PF03517">
    <property type="entry name" value="Voldacs"/>
    <property type="match status" value="1"/>
</dbReference>
<protein>
    <submittedName>
        <fullName evidence="6">Methylosome subunit pICln</fullName>
    </submittedName>
</protein>
<reference evidence="6 7" key="1">
    <citation type="journal article" date="2023" name="BMC Biol.">
        <title>The compact genome of the sponge Oopsacas minuta (Hexactinellida) is lacking key metazoan core genes.</title>
        <authorList>
            <person name="Santini S."/>
            <person name="Schenkelaars Q."/>
            <person name="Jourda C."/>
            <person name="Duchesne M."/>
            <person name="Belahbib H."/>
            <person name="Rocher C."/>
            <person name="Selva M."/>
            <person name="Riesgo A."/>
            <person name="Vervoort M."/>
            <person name="Leys S.P."/>
            <person name="Kodjabachian L."/>
            <person name="Le Bivic A."/>
            <person name="Borchiellini C."/>
            <person name="Claverie J.M."/>
            <person name="Renard E."/>
        </authorList>
    </citation>
    <scope>NUCLEOTIDE SEQUENCE [LARGE SCALE GENOMIC DNA]</scope>
    <source>
        <strain evidence="6">SPO-2</strain>
    </source>
</reference>
<gene>
    <name evidence="6" type="ORF">LOD99_7566</name>
</gene>
<dbReference type="Proteomes" id="UP001165289">
    <property type="component" value="Unassembled WGS sequence"/>
</dbReference>
<dbReference type="GO" id="GO:0005681">
    <property type="term" value="C:spliceosomal complex"/>
    <property type="evidence" value="ECO:0007669"/>
    <property type="project" value="TreeGrafter"/>
</dbReference>
<dbReference type="GO" id="GO:0045292">
    <property type="term" value="P:mRNA cis splicing, via spliceosome"/>
    <property type="evidence" value="ECO:0007669"/>
    <property type="project" value="TreeGrafter"/>
</dbReference>
<evidence type="ECO:0000256" key="3">
    <source>
        <dbReference type="ARBA" id="ARBA00022490"/>
    </source>
</evidence>
<evidence type="ECO:0000256" key="4">
    <source>
        <dbReference type="ARBA" id="ARBA00023242"/>
    </source>
</evidence>
<dbReference type="PANTHER" id="PTHR21399">
    <property type="entry name" value="CHLORIDE CONDUCTANCE REGULATORY PROTEIN ICLN"/>
    <property type="match status" value="1"/>
</dbReference>
<keyword evidence="3" id="KW-0963">Cytoplasm</keyword>
<dbReference type="InterPro" id="IPR011993">
    <property type="entry name" value="PH-like_dom_sf"/>
</dbReference>
<accession>A0AAV7JQ22</accession>
<keyword evidence="4" id="KW-0539">Nucleus</keyword>
<evidence type="ECO:0000256" key="5">
    <source>
        <dbReference type="SAM" id="MobiDB-lite"/>
    </source>
</evidence>
<evidence type="ECO:0000313" key="6">
    <source>
        <dbReference type="EMBL" id="KAI6650515.1"/>
    </source>
</evidence>
<feature type="region of interest" description="Disordered" evidence="5">
    <location>
        <begin position="113"/>
        <end position="133"/>
    </location>
</feature>
<dbReference type="AlphaFoldDB" id="A0AAV7JQ22"/>
<dbReference type="EMBL" id="JAKMXF010000310">
    <property type="protein sequence ID" value="KAI6650515.1"/>
    <property type="molecule type" value="Genomic_DNA"/>
</dbReference>
<dbReference type="GO" id="GO:0000387">
    <property type="term" value="P:spliceosomal snRNP assembly"/>
    <property type="evidence" value="ECO:0007669"/>
    <property type="project" value="TreeGrafter"/>
</dbReference>